<feature type="compositionally biased region" description="Pro residues" evidence="1">
    <location>
        <begin position="113"/>
        <end position="122"/>
    </location>
</feature>
<evidence type="ECO:0000313" key="2">
    <source>
        <dbReference type="EMBL" id="KAI4532944.1"/>
    </source>
</evidence>
<feature type="region of interest" description="Disordered" evidence="1">
    <location>
        <begin position="1"/>
        <end position="32"/>
    </location>
</feature>
<protein>
    <submittedName>
        <fullName evidence="2">Uncharacterized protein</fullName>
    </submittedName>
</protein>
<evidence type="ECO:0000256" key="1">
    <source>
        <dbReference type="SAM" id="MobiDB-lite"/>
    </source>
</evidence>
<dbReference type="EMBL" id="JAKZEL010000020">
    <property type="protein sequence ID" value="KAI4532944.1"/>
    <property type="molecule type" value="Genomic_DNA"/>
</dbReference>
<name>A0AAD4Y2S5_OVIAM</name>
<accession>A0AAD4Y2S5</accession>
<evidence type="ECO:0000313" key="3">
    <source>
        <dbReference type="Proteomes" id="UP001214576"/>
    </source>
</evidence>
<proteinExistence type="predicted"/>
<sequence>MNRDSKQKTAFEQQEETPQRGSCRDTSSQGWGSKELYHSASSLAASMQNQISSSNYSAIDMGFLCLEKCSCLGLLLSGYNTGDQCVEEFLEKDEPGEEKGCASRKLAELADRPNPPTRPLPADPVVRRPKHQLPARRGDDMALASPRPKERKGSCSQGLQLTLKRSPLACAFSRVPPSAYAVEGTTDFSPFCGQKSAAWQKQPPCLQEGLLGRVLVAHRLIGRIKHDIGLSPAAPLLPQNSQMAQTECALLIPMFHQEPGLFSTLED</sequence>
<dbReference type="Proteomes" id="UP001214576">
    <property type="component" value="Unassembled WGS sequence"/>
</dbReference>
<dbReference type="AlphaFoldDB" id="A0AAD4Y2S5"/>
<feature type="region of interest" description="Disordered" evidence="1">
    <location>
        <begin position="96"/>
        <end position="156"/>
    </location>
</feature>
<keyword evidence="3" id="KW-1185">Reference proteome</keyword>
<gene>
    <name evidence="2" type="ORF">MG293_015963</name>
</gene>
<feature type="compositionally biased region" description="Basic and acidic residues" evidence="1">
    <location>
        <begin position="97"/>
        <end position="111"/>
    </location>
</feature>
<comment type="caution">
    <text evidence="2">The sequence shown here is derived from an EMBL/GenBank/DDBJ whole genome shotgun (WGS) entry which is preliminary data.</text>
</comment>
<reference evidence="2" key="1">
    <citation type="submission" date="2022-03" db="EMBL/GenBank/DDBJ databases">
        <title>Genomic analyses of argali, domestic sheep and their hybrids provide insights into chromosomal evolution, heterosis and genetic basis of agronomic traits.</title>
        <authorList>
            <person name="Li M."/>
        </authorList>
    </citation>
    <scope>NUCLEOTIDE SEQUENCE</scope>
    <source>
        <strain evidence="2">CAU-MHL-2022a</strain>
        <tissue evidence="2">Skin</tissue>
    </source>
</reference>
<organism evidence="2 3">
    <name type="scientific">Ovis ammon polii</name>
    <dbReference type="NCBI Taxonomy" id="230172"/>
    <lineage>
        <taxon>Eukaryota</taxon>
        <taxon>Metazoa</taxon>
        <taxon>Chordata</taxon>
        <taxon>Craniata</taxon>
        <taxon>Vertebrata</taxon>
        <taxon>Euteleostomi</taxon>
        <taxon>Mammalia</taxon>
        <taxon>Eutheria</taxon>
        <taxon>Laurasiatheria</taxon>
        <taxon>Artiodactyla</taxon>
        <taxon>Ruminantia</taxon>
        <taxon>Pecora</taxon>
        <taxon>Bovidae</taxon>
        <taxon>Caprinae</taxon>
        <taxon>Ovis</taxon>
    </lineage>
</organism>